<evidence type="ECO:0000313" key="2">
    <source>
        <dbReference type="EMBL" id="RXK16240.1"/>
    </source>
</evidence>
<dbReference type="EMBL" id="NXID01000012">
    <property type="protein sequence ID" value="RXK16240.1"/>
    <property type="molecule type" value="Genomic_DNA"/>
</dbReference>
<dbReference type="AlphaFoldDB" id="A0AAX2AI63"/>
<dbReference type="KEGG" id="amyt:AMYT_1099"/>
<comment type="caution">
    <text evidence="2">The sequence shown here is derived from an EMBL/GenBank/DDBJ whole genome shotgun (WGS) entry which is preliminary data.</text>
</comment>
<reference evidence="2 3" key="1">
    <citation type="submission" date="2017-09" db="EMBL/GenBank/DDBJ databases">
        <title>Genomics of the genus Arcobacter.</title>
        <authorList>
            <person name="Perez-Cataluna A."/>
            <person name="Figueras M.J."/>
            <person name="Salas-Masso N."/>
        </authorList>
    </citation>
    <scope>NUCLEOTIDE SEQUENCE [LARGE SCALE GENOMIC DNA]</scope>
    <source>
        <strain evidence="2 3">CECT 7386</strain>
    </source>
</reference>
<keyword evidence="3" id="KW-1185">Reference proteome</keyword>
<organism evidence="2 3">
    <name type="scientific">Malaciobacter mytili LMG 24559</name>
    <dbReference type="NCBI Taxonomy" id="1032238"/>
    <lineage>
        <taxon>Bacteria</taxon>
        <taxon>Pseudomonadati</taxon>
        <taxon>Campylobacterota</taxon>
        <taxon>Epsilonproteobacteria</taxon>
        <taxon>Campylobacterales</taxon>
        <taxon>Arcobacteraceae</taxon>
        <taxon>Malaciobacter</taxon>
    </lineage>
</organism>
<dbReference type="Proteomes" id="UP000290092">
    <property type="component" value="Unassembled WGS sequence"/>
</dbReference>
<feature type="chain" id="PRO_5043500259" evidence="1">
    <location>
        <begin position="18"/>
        <end position="110"/>
    </location>
</feature>
<protein>
    <submittedName>
        <fullName evidence="2">Uncharacterized protein</fullName>
    </submittedName>
</protein>
<accession>A0AAX2AI63</accession>
<sequence>MLRKILLLTILPFFLFAYNEANVAKGQTYYKFIIYPMLNIKGDEFTKLYTKKQWEELFLNNAQGLKQKYASNKKFCQFLDTEKFETIQPYLKSFVLYYAKDSKVVAQCSE</sequence>
<proteinExistence type="predicted"/>
<gene>
    <name evidence="2" type="ORF">CP985_04470</name>
</gene>
<name>A0AAX2AI63_9BACT</name>
<evidence type="ECO:0000313" key="3">
    <source>
        <dbReference type="Proteomes" id="UP000290092"/>
    </source>
</evidence>
<feature type="signal peptide" evidence="1">
    <location>
        <begin position="1"/>
        <end position="17"/>
    </location>
</feature>
<keyword evidence="1" id="KW-0732">Signal</keyword>
<evidence type="ECO:0000256" key="1">
    <source>
        <dbReference type="SAM" id="SignalP"/>
    </source>
</evidence>
<dbReference type="RefSeq" id="WP_114841549.1">
    <property type="nucleotide sequence ID" value="NZ_CP031219.1"/>
</dbReference>